<accession>A0ABR2JVZ1</accession>
<evidence type="ECO:0000313" key="1">
    <source>
        <dbReference type="EMBL" id="KAK8883034.1"/>
    </source>
</evidence>
<dbReference type="Proteomes" id="UP001470230">
    <property type="component" value="Unassembled WGS sequence"/>
</dbReference>
<dbReference type="SUPFAM" id="SSF48403">
    <property type="entry name" value="Ankyrin repeat"/>
    <property type="match status" value="1"/>
</dbReference>
<evidence type="ECO:0008006" key="3">
    <source>
        <dbReference type="Google" id="ProtNLM"/>
    </source>
</evidence>
<name>A0ABR2JVZ1_9EUKA</name>
<gene>
    <name evidence="1" type="ORF">M9Y10_045682</name>
</gene>
<dbReference type="InterPro" id="IPR036770">
    <property type="entry name" value="Ankyrin_rpt-contain_sf"/>
</dbReference>
<protein>
    <recommendedName>
        <fullName evidence="3">DUF3447 domain-containing protein</fullName>
    </recommendedName>
</protein>
<proteinExistence type="predicted"/>
<sequence length="385" mass="46948">MNYQEYLEKMTTIQSHILKYMNNNPNDDENYRILMKYLEDQKIRENKYFIKELFHLILHISNNYHRTPKFYDKIDKMISAFLKEMKDYFSNYEIFNIFKGNKRILLFLFEQKIITPDSSIAITLMKDKYKKASYHYYFFPELKKFYDENLLIEMYEIEHQLFENQEIVDIEKFKENRQTGENENEICRLIREDLIDDFVEYMRNTKLSASSQIDHSIFETNSFLFDKIPTLIEYAAFFGSNSIFKFLYLSHVKLNPSLWLYSIHGQNLEIIHFLKEKYIRPEDNSYKECLYESIKCHHNSISKSFLKAKKLENVTYTNQSLKYFNFELFPNDIINNDYIFFDFCKYDYYILVDYLLNELNIDINDVRVLKSIFFSYSISNEKVFF</sequence>
<evidence type="ECO:0000313" key="2">
    <source>
        <dbReference type="Proteomes" id="UP001470230"/>
    </source>
</evidence>
<comment type="caution">
    <text evidence="1">The sequence shown here is derived from an EMBL/GenBank/DDBJ whole genome shotgun (WGS) entry which is preliminary data.</text>
</comment>
<organism evidence="1 2">
    <name type="scientific">Tritrichomonas musculus</name>
    <dbReference type="NCBI Taxonomy" id="1915356"/>
    <lineage>
        <taxon>Eukaryota</taxon>
        <taxon>Metamonada</taxon>
        <taxon>Parabasalia</taxon>
        <taxon>Tritrichomonadida</taxon>
        <taxon>Tritrichomonadidae</taxon>
        <taxon>Tritrichomonas</taxon>
    </lineage>
</organism>
<keyword evidence="2" id="KW-1185">Reference proteome</keyword>
<dbReference type="EMBL" id="JAPFFF010000009">
    <property type="protein sequence ID" value="KAK8883034.1"/>
    <property type="molecule type" value="Genomic_DNA"/>
</dbReference>
<reference evidence="1 2" key="1">
    <citation type="submission" date="2024-04" db="EMBL/GenBank/DDBJ databases">
        <title>Tritrichomonas musculus Genome.</title>
        <authorList>
            <person name="Alves-Ferreira E."/>
            <person name="Grigg M."/>
            <person name="Lorenzi H."/>
            <person name="Galac M."/>
        </authorList>
    </citation>
    <scope>NUCLEOTIDE SEQUENCE [LARGE SCALE GENOMIC DNA]</scope>
    <source>
        <strain evidence="1 2">EAF2021</strain>
    </source>
</reference>